<dbReference type="RefSeq" id="WP_259207472.1">
    <property type="nucleotide sequence ID" value="NZ_JBHGCJ010000018.1"/>
</dbReference>
<accession>A0ABW7D3R7</accession>
<evidence type="ECO:0000313" key="3">
    <source>
        <dbReference type="Proteomes" id="UP001605261"/>
    </source>
</evidence>
<feature type="domain" description="PilZ" evidence="1">
    <location>
        <begin position="7"/>
        <end position="112"/>
    </location>
</feature>
<keyword evidence="3" id="KW-1185">Reference proteome</keyword>
<proteinExistence type="predicted"/>
<evidence type="ECO:0000259" key="1">
    <source>
        <dbReference type="Pfam" id="PF07238"/>
    </source>
</evidence>
<dbReference type="Gene3D" id="2.40.10.220">
    <property type="entry name" value="predicted glycosyltransferase like domains"/>
    <property type="match status" value="1"/>
</dbReference>
<protein>
    <submittedName>
        <fullName evidence="2">PilZ domain-containing protein</fullName>
    </submittedName>
</protein>
<gene>
    <name evidence="2" type="ORF">ACEU0G_001097</name>
</gene>
<evidence type="ECO:0000313" key="2">
    <source>
        <dbReference type="EMBL" id="MFG6111207.1"/>
    </source>
</evidence>
<organism evidence="2 3">
    <name type="scientific">Stenotrophomonas nematodicola</name>
    <dbReference type="NCBI Taxonomy" id="2656746"/>
    <lineage>
        <taxon>Bacteria</taxon>
        <taxon>Pseudomonadati</taxon>
        <taxon>Pseudomonadota</taxon>
        <taxon>Gammaproteobacteria</taxon>
        <taxon>Lysobacterales</taxon>
        <taxon>Lysobacteraceae</taxon>
        <taxon>Stenotrophomonas</taxon>
    </lineage>
</organism>
<dbReference type="Pfam" id="PF07238">
    <property type="entry name" value="PilZ"/>
    <property type="match status" value="1"/>
</dbReference>
<sequence>MSTDTDTRRAPRRQVAELVPVTDMLAEAVIGRLGNVSETGMLMLASVPMHEDALYQLQFAIPGPQGQPLALDVGAHLLWSEQTHAPGQAWVGFRFLTLSRDHRERLRDWIAQETSAV</sequence>
<reference evidence="2 3" key="1">
    <citation type="submission" date="2024-09" db="EMBL/GenBank/DDBJ databases">
        <authorList>
            <consortium name="All-Russian atlas of soil microorganisms"/>
            <consortium name="as a basis for the search for new antimicrobial producers and enzymes with unique properties"/>
            <person name="Sokolova E.A."/>
            <person name="Voronina E.N."/>
        </authorList>
    </citation>
    <scope>NUCLEOTIDE SEQUENCE [LARGE SCALE GENOMIC DNA]</scope>
    <source>
        <strain evidence="2 3">AF-22b-331.1</strain>
    </source>
</reference>
<dbReference type="EMBL" id="JBHGCJ010000018">
    <property type="protein sequence ID" value="MFG6111207.1"/>
    <property type="molecule type" value="Genomic_DNA"/>
</dbReference>
<dbReference type="InterPro" id="IPR009875">
    <property type="entry name" value="PilZ_domain"/>
</dbReference>
<dbReference type="Proteomes" id="UP001605261">
    <property type="component" value="Unassembled WGS sequence"/>
</dbReference>
<comment type="caution">
    <text evidence="2">The sequence shown here is derived from an EMBL/GenBank/DDBJ whole genome shotgun (WGS) entry which is preliminary data.</text>
</comment>
<name>A0ABW7D3R7_9GAMM</name>